<gene>
    <name evidence="1" type="ORF">RO03_04300</name>
</gene>
<dbReference type="Proteomes" id="UP000054800">
    <property type="component" value="Unassembled WGS sequence"/>
</dbReference>
<organism evidence="1 2">
    <name type="scientific">Fusobacterium nucleatum subsp. nucleatum</name>
    <dbReference type="NCBI Taxonomy" id="76856"/>
    <lineage>
        <taxon>Bacteria</taxon>
        <taxon>Fusobacteriati</taxon>
        <taxon>Fusobacteriota</taxon>
        <taxon>Fusobacteriia</taxon>
        <taxon>Fusobacteriales</taxon>
        <taxon>Fusobacteriaceae</taxon>
        <taxon>Fusobacterium</taxon>
    </lineage>
</organism>
<dbReference type="OrthoDB" id="88411at2"/>
<proteinExistence type="predicted"/>
<dbReference type="RefSeq" id="WP_059222642.1">
    <property type="nucleotide sequence ID" value="NZ_LMVH01000001.1"/>
</dbReference>
<reference evidence="1 2" key="1">
    <citation type="submission" date="2015-10" db="EMBL/GenBank/DDBJ databases">
        <authorList>
            <person name="Gilbert D.G."/>
        </authorList>
    </citation>
    <scope>NUCLEOTIDE SEQUENCE [LARGE SCALE GENOMIC DNA]</scope>
    <source>
        <strain evidence="1 2">ChDC F311</strain>
    </source>
</reference>
<accession>A0A0X3Y1U4</accession>
<sequence>MSDSSKVYFHIYCAKNITIDNQKFSELEHIKSDDLEGVIKVSTDKHTITANYDLPSNSIFNSRIKAKDISISCPILEAGKHYVIAIYEVTPEIASTEENTYMDYVLAEELEKGYSICLYRMK</sequence>
<dbReference type="EMBL" id="LMVH01000001">
    <property type="protein sequence ID" value="KUL98761.1"/>
    <property type="molecule type" value="Genomic_DNA"/>
</dbReference>
<dbReference type="AlphaFoldDB" id="A0A0X3Y1U4"/>
<evidence type="ECO:0000313" key="2">
    <source>
        <dbReference type="Proteomes" id="UP000054800"/>
    </source>
</evidence>
<protein>
    <submittedName>
        <fullName evidence="1">Uncharacterized protein</fullName>
    </submittedName>
</protein>
<evidence type="ECO:0000313" key="1">
    <source>
        <dbReference type="EMBL" id="KUL98761.1"/>
    </source>
</evidence>
<comment type="caution">
    <text evidence="1">The sequence shown here is derived from an EMBL/GenBank/DDBJ whole genome shotgun (WGS) entry which is preliminary data.</text>
</comment>
<name>A0A0X3Y1U4_FUSNC</name>